<dbReference type="Gene3D" id="3.40.50.300">
    <property type="entry name" value="P-loop containing nucleotide triphosphate hydrolases"/>
    <property type="match status" value="2"/>
</dbReference>
<dbReference type="SMART" id="SM00382">
    <property type="entry name" value="AAA"/>
    <property type="match status" value="2"/>
</dbReference>
<dbReference type="GO" id="GO:0016887">
    <property type="term" value="F:ATP hydrolysis activity"/>
    <property type="evidence" value="ECO:0007669"/>
    <property type="project" value="InterPro"/>
</dbReference>
<keyword evidence="7" id="KW-1185">Reference proteome</keyword>
<dbReference type="AlphaFoldDB" id="A0A840IDH9"/>
<accession>A0A840IDH9</accession>
<dbReference type="GO" id="GO:0005524">
    <property type="term" value="F:ATP binding"/>
    <property type="evidence" value="ECO:0007669"/>
    <property type="project" value="UniProtKB-KW"/>
</dbReference>
<comment type="caution">
    <text evidence="6">The sequence shown here is derived from an EMBL/GenBank/DDBJ whole genome shotgun (WGS) entry which is preliminary data.</text>
</comment>
<dbReference type="InterPro" id="IPR027417">
    <property type="entry name" value="P-loop_NTPase"/>
</dbReference>
<sequence length="557" mass="60207">MQTPSGTRRPGASVLDRAQHRSAHLVARDVRKSYGEGRVIDGVSLAVGAGDRLAIIGDNGVGKSTLLRLLAGTLEPDAGTVACTTGRTLVEQELAVPPETTVASLIDDALHRSRAALAELEHAGAALAEQLPDGAERYAAALAAAEELDAWDARRRLLDGLDAFDAAFPEQTPLRHLSPGQRYRLRLACALHDPEGAVLLDEPSNHLDDRALDRLAERLLEHAGITVLVTHDRWLLDAVATAMLDLDPTAEGAGALFSGSFQEFRRERARRMQRWRERHQASLEAEERLEWQLVAARAAAPGTWRPGKGAAKHGRASRASSTVAALQRRLDQLRLERPPAPPQPLRFALHDVADELDDEAPQPLLVAQGLRRAGRVELRPQERIELPPGGRLVLRGPNGAGKSTLLELLAGTLELDGGVRTVRDGAAIGLLAQEDRLDPARTPLEALQASCPAVATLDDRELREAVQATGLLVDRDLDRPIGRLSVGQRRRVDLARLVLGEPSLLLLDEPTNHLSVTLVDDLTAALLQTPAAVVLVTHDRTLLEAVDDWPTLRIGDG</sequence>
<evidence type="ECO:0000256" key="1">
    <source>
        <dbReference type="ARBA" id="ARBA00022737"/>
    </source>
</evidence>
<keyword evidence="1" id="KW-0677">Repeat</keyword>
<feature type="domain" description="ABC transporter" evidence="5">
    <location>
        <begin position="364"/>
        <end position="554"/>
    </location>
</feature>
<feature type="region of interest" description="Disordered" evidence="4">
    <location>
        <begin position="302"/>
        <end position="321"/>
    </location>
</feature>
<dbReference type="InterPro" id="IPR003439">
    <property type="entry name" value="ABC_transporter-like_ATP-bd"/>
</dbReference>
<feature type="domain" description="ABC transporter" evidence="5">
    <location>
        <begin position="25"/>
        <end position="283"/>
    </location>
</feature>
<keyword evidence="3 6" id="KW-0067">ATP-binding</keyword>
<dbReference type="PROSITE" id="PS50893">
    <property type="entry name" value="ABC_TRANSPORTER_2"/>
    <property type="match status" value="2"/>
</dbReference>
<evidence type="ECO:0000256" key="2">
    <source>
        <dbReference type="ARBA" id="ARBA00022741"/>
    </source>
</evidence>
<dbReference type="PROSITE" id="PS00211">
    <property type="entry name" value="ABC_TRANSPORTER_1"/>
    <property type="match status" value="1"/>
</dbReference>
<evidence type="ECO:0000256" key="3">
    <source>
        <dbReference type="ARBA" id="ARBA00022840"/>
    </source>
</evidence>
<dbReference type="InterPro" id="IPR050611">
    <property type="entry name" value="ABCF"/>
</dbReference>
<protein>
    <submittedName>
        <fullName evidence="6">Macrolide transport system ATP-binding/permease protein</fullName>
    </submittedName>
</protein>
<reference evidence="6 7" key="1">
    <citation type="submission" date="2020-08" db="EMBL/GenBank/DDBJ databases">
        <title>Genomic Encyclopedia of Archaeal and Bacterial Type Strains, Phase II (KMG-II): from individual species to whole genera.</title>
        <authorList>
            <person name="Goeker M."/>
        </authorList>
    </citation>
    <scope>NUCLEOTIDE SEQUENCE [LARGE SCALE GENOMIC DNA]</scope>
    <source>
        <strain evidence="6 7">DSM 23288</strain>
    </source>
</reference>
<name>A0A840IDH9_9ACTN</name>
<dbReference type="RefSeq" id="WP_183340864.1">
    <property type="nucleotide sequence ID" value="NZ_JACHNU010000001.1"/>
</dbReference>
<dbReference type="InterPro" id="IPR017871">
    <property type="entry name" value="ABC_transporter-like_CS"/>
</dbReference>
<dbReference type="Proteomes" id="UP000585272">
    <property type="component" value="Unassembled WGS sequence"/>
</dbReference>
<evidence type="ECO:0000256" key="4">
    <source>
        <dbReference type="SAM" id="MobiDB-lite"/>
    </source>
</evidence>
<keyword evidence="2" id="KW-0547">Nucleotide-binding</keyword>
<dbReference type="PANTHER" id="PTHR19211:SF14">
    <property type="entry name" value="ATP-BINDING CASSETTE SUB-FAMILY F MEMBER 1"/>
    <property type="match status" value="1"/>
</dbReference>
<proteinExistence type="predicted"/>
<dbReference type="PANTHER" id="PTHR19211">
    <property type="entry name" value="ATP-BINDING TRANSPORT PROTEIN-RELATED"/>
    <property type="match status" value="1"/>
</dbReference>
<evidence type="ECO:0000313" key="6">
    <source>
        <dbReference type="EMBL" id="MBB4662124.1"/>
    </source>
</evidence>
<organism evidence="6 7">
    <name type="scientific">Conexibacter arvalis</name>
    <dbReference type="NCBI Taxonomy" id="912552"/>
    <lineage>
        <taxon>Bacteria</taxon>
        <taxon>Bacillati</taxon>
        <taxon>Actinomycetota</taxon>
        <taxon>Thermoleophilia</taxon>
        <taxon>Solirubrobacterales</taxon>
        <taxon>Conexibacteraceae</taxon>
        <taxon>Conexibacter</taxon>
    </lineage>
</organism>
<dbReference type="SUPFAM" id="SSF52540">
    <property type="entry name" value="P-loop containing nucleoside triphosphate hydrolases"/>
    <property type="match status" value="2"/>
</dbReference>
<dbReference type="InterPro" id="IPR003593">
    <property type="entry name" value="AAA+_ATPase"/>
</dbReference>
<gene>
    <name evidence="6" type="ORF">BDZ31_001697</name>
</gene>
<dbReference type="EMBL" id="JACHNU010000001">
    <property type="protein sequence ID" value="MBB4662124.1"/>
    <property type="molecule type" value="Genomic_DNA"/>
</dbReference>
<evidence type="ECO:0000259" key="5">
    <source>
        <dbReference type="PROSITE" id="PS50893"/>
    </source>
</evidence>
<evidence type="ECO:0000313" key="7">
    <source>
        <dbReference type="Proteomes" id="UP000585272"/>
    </source>
</evidence>
<dbReference type="Pfam" id="PF00005">
    <property type="entry name" value="ABC_tran"/>
    <property type="match status" value="2"/>
</dbReference>